<keyword evidence="2" id="KW-0808">Transferase</keyword>
<organism evidence="2 3">
    <name type="scientific">Georgenia faecalis</name>
    <dbReference type="NCBI Taxonomy" id="2483799"/>
    <lineage>
        <taxon>Bacteria</taxon>
        <taxon>Bacillati</taxon>
        <taxon>Actinomycetota</taxon>
        <taxon>Actinomycetes</taxon>
        <taxon>Micrococcales</taxon>
        <taxon>Bogoriellaceae</taxon>
        <taxon>Georgenia</taxon>
    </lineage>
</organism>
<feature type="domain" description="Polysaccharide pyruvyl transferase" evidence="1">
    <location>
        <begin position="21"/>
        <end position="212"/>
    </location>
</feature>
<comment type="caution">
    <text evidence="2">The sequence shown here is derived from an EMBL/GenBank/DDBJ whole genome shotgun (WGS) entry which is preliminary data.</text>
</comment>
<proteinExistence type="predicted"/>
<dbReference type="InterPro" id="IPR007345">
    <property type="entry name" value="Polysacch_pyruvyl_Trfase"/>
</dbReference>
<name>A0ABV9DBI4_9MICO</name>
<dbReference type="RefSeq" id="WP_164471318.1">
    <property type="nucleotide sequence ID" value="NZ_CP033325.1"/>
</dbReference>
<dbReference type="GO" id="GO:0016740">
    <property type="term" value="F:transferase activity"/>
    <property type="evidence" value="ECO:0007669"/>
    <property type="project" value="UniProtKB-KW"/>
</dbReference>
<dbReference type="Proteomes" id="UP001595955">
    <property type="component" value="Unassembled WGS sequence"/>
</dbReference>
<keyword evidence="3" id="KW-1185">Reference proteome</keyword>
<evidence type="ECO:0000313" key="3">
    <source>
        <dbReference type="Proteomes" id="UP001595955"/>
    </source>
</evidence>
<accession>A0ABV9DBI4</accession>
<reference evidence="3" key="1">
    <citation type="journal article" date="2019" name="Int. J. Syst. Evol. Microbiol.">
        <title>The Global Catalogue of Microorganisms (GCM) 10K type strain sequencing project: providing services to taxonomists for standard genome sequencing and annotation.</title>
        <authorList>
            <consortium name="The Broad Institute Genomics Platform"/>
            <consortium name="The Broad Institute Genome Sequencing Center for Infectious Disease"/>
            <person name="Wu L."/>
            <person name="Ma J."/>
        </authorList>
    </citation>
    <scope>NUCLEOTIDE SEQUENCE [LARGE SCALE GENOMIC DNA]</scope>
    <source>
        <strain evidence="3">JCM 3369</strain>
    </source>
</reference>
<dbReference type="EMBL" id="JBHSGF010000008">
    <property type="protein sequence ID" value="MFC4556055.1"/>
    <property type="molecule type" value="Genomic_DNA"/>
</dbReference>
<evidence type="ECO:0000313" key="2">
    <source>
        <dbReference type="EMBL" id="MFC4556055.1"/>
    </source>
</evidence>
<protein>
    <submittedName>
        <fullName evidence="2">Polysaccharide pyruvyl transferase family protein</fullName>
    </submittedName>
</protein>
<evidence type="ECO:0000259" key="1">
    <source>
        <dbReference type="Pfam" id="PF04230"/>
    </source>
</evidence>
<gene>
    <name evidence="2" type="ORF">ACFO3F_12415</name>
</gene>
<sequence length="381" mass="41704">MQPEARPVRTVYLVGVAGNPNLGDELIADAWLRYLEREQPGADVWLDTPFPGPAAALLAERHPRLHVTDTVFRLRDRALEEGHDVAEFITAALADPGIAPWWTSGIDRLRGADVVHLLGGGYANDMWPENLALLDALDWLAAYTPARVGATGLGLLPMSPSTAQRVADASRRFAVLDVRDAGTARALTTAPRPPAALRLTGDDVFLEPPLLDPVGAAGFDVGVVVQHDLRTMDWPELVTFVERQVEAWGVAPDRIAVLECIPRIDTFIHADLAARWPQVQLFSFHQLWRDGFPAAPHQRWISTRFHPHLLAASAGARGLAISVLPKYYDAKHGLVIAAGSGWPLVRDISVPVTAELPVGTLRERAPGLRERKRETARLLYG</sequence>
<dbReference type="Pfam" id="PF04230">
    <property type="entry name" value="PS_pyruv_trans"/>
    <property type="match status" value="1"/>
</dbReference>